<evidence type="ECO:0000313" key="1">
    <source>
        <dbReference type="EMBL" id="KAK1307720.1"/>
    </source>
</evidence>
<proteinExistence type="predicted"/>
<dbReference type="Proteomes" id="UP001180020">
    <property type="component" value="Unassembled WGS sequence"/>
</dbReference>
<name>A0AAV9E2I5_ACOCL</name>
<protein>
    <submittedName>
        <fullName evidence="1">Uncharacterized protein</fullName>
    </submittedName>
</protein>
<organism evidence="1 2">
    <name type="scientific">Acorus calamus</name>
    <name type="common">Sweet flag</name>
    <dbReference type="NCBI Taxonomy" id="4465"/>
    <lineage>
        <taxon>Eukaryota</taxon>
        <taxon>Viridiplantae</taxon>
        <taxon>Streptophyta</taxon>
        <taxon>Embryophyta</taxon>
        <taxon>Tracheophyta</taxon>
        <taxon>Spermatophyta</taxon>
        <taxon>Magnoliopsida</taxon>
        <taxon>Liliopsida</taxon>
        <taxon>Acoraceae</taxon>
        <taxon>Acorus</taxon>
    </lineage>
</organism>
<accession>A0AAV9E2I5</accession>
<comment type="caution">
    <text evidence="1">The sequence shown here is derived from an EMBL/GenBank/DDBJ whole genome shotgun (WGS) entry which is preliminary data.</text>
</comment>
<dbReference type="EMBL" id="JAUJYO010000009">
    <property type="protein sequence ID" value="KAK1307720.1"/>
    <property type="molecule type" value="Genomic_DNA"/>
</dbReference>
<gene>
    <name evidence="1" type="ORF">QJS10_CPA09g00743</name>
</gene>
<dbReference type="AlphaFoldDB" id="A0AAV9E2I5"/>
<keyword evidence="2" id="KW-1185">Reference proteome</keyword>
<reference evidence="1" key="2">
    <citation type="submission" date="2023-06" db="EMBL/GenBank/DDBJ databases">
        <authorList>
            <person name="Ma L."/>
            <person name="Liu K.-W."/>
            <person name="Li Z."/>
            <person name="Hsiao Y.-Y."/>
            <person name="Qi Y."/>
            <person name="Fu T."/>
            <person name="Tang G."/>
            <person name="Zhang D."/>
            <person name="Sun W.-H."/>
            <person name="Liu D.-K."/>
            <person name="Li Y."/>
            <person name="Chen G.-Z."/>
            <person name="Liu X.-D."/>
            <person name="Liao X.-Y."/>
            <person name="Jiang Y.-T."/>
            <person name="Yu X."/>
            <person name="Hao Y."/>
            <person name="Huang J."/>
            <person name="Zhao X.-W."/>
            <person name="Ke S."/>
            <person name="Chen Y.-Y."/>
            <person name="Wu W.-L."/>
            <person name="Hsu J.-L."/>
            <person name="Lin Y.-F."/>
            <person name="Huang M.-D."/>
            <person name="Li C.-Y."/>
            <person name="Huang L."/>
            <person name="Wang Z.-W."/>
            <person name="Zhao X."/>
            <person name="Zhong W.-Y."/>
            <person name="Peng D.-H."/>
            <person name="Ahmad S."/>
            <person name="Lan S."/>
            <person name="Zhang J.-S."/>
            <person name="Tsai W.-C."/>
            <person name="Van De Peer Y."/>
            <person name="Liu Z.-J."/>
        </authorList>
    </citation>
    <scope>NUCLEOTIDE SEQUENCE</scope>
    <source>
        <strain evidence="1">CP</strain>
        <tissue evidence="1">Leaves</tissue>
    </source>
</reference>
<reference evidence="1" key="1">
    <citation type="journal article" date="2023" name="Nat. Commun.">
        <title>Diploid and tetraploid genomes of Acorus and the evolution of monocots.</title>
        <authorList>
            <person name="Ma L."/>
            <person name="Liu K.W."/>
            <person name="Li Z."/>
            <person name="Hsiao Y.Y."/>
            <person name="Qi Y."/>
            <person name="Fu T."/>
            <person name="Tang G.D."/>
            <person name="Zhang D."/>
            <person name="Sun W.H."/>
            <person name="Liu D.K."/>
            <person name="Li Y."/>
            <person name="Chen G.Z."/>
            <person name="Liu X.D."/>
            <person name="Liao X.Y."/>
            <person name="Jiang Y.T."/>
            <person name="Yu X."/>
            <person name="Hao Y."/>
            <person name="Huang J."/>
            <person name="Zhao X.W."/>
            <person name="Ke S."/>
            <person name="Chen Y.Y."/>
            <person name="Wu W.L."/>
            <person name="Hsu J.L."/>
            <person name="Lin Y.F."/>
            <person name="Huang M.D."/>
            <person name="Li C.Y."/>
            <person name="Huang L."/>
            <person name="Wang Z.W."/>
            <person name="Zhao X."/>
            <person name="Zhong W.Y."/>
            <person name="Peng D.H."/>
            <person name="Ahmad S."/>
            <person name="Lan S."/>
            <person name="Zhang J.S."/>
            <person name="Tsai W.C."/>
            <person name="Van de Peer Y."/>
            <person name="Liu Z.J."/>
        </authorList>
    </citation>
    <scope>NUCLEOTIDE SEQUENCE</scope>
    <source>
        <strain evidence="1">CP</strain>
    </source>
</reference>
<evidence type="ECO:0000313" key="2">
    <source>
        <dbReference type="Proteomes" id="UP001180020"/>
    </source>
</evidence>
<sequence length="61" mass="6804">MGLISKELYKSAKKSCAGQYAKPNNSQCVRDVGAINKVFCFFFFFVVLIDSAKGEFDLECP</sequence>